<dbReference type="GO" id="GO:0005524">
    <property type="term" value="F:ATP binding"/>
    <property type="evidence" value="ECO:0007669"/>
    <property type="project" value="UniProtKB-KW"/>
</dbReference>
<dbReference type="GO" id="GO:0016887">
    <property type="term" value="F:ATP hydrolysis activity"/>
    <property type="evidence" value="ECO:0007669"/>
    <property type="project" value="InterPro"/>
</dbReference>
<dbReference type="CDD" id="cd03214">
    <property type="entry name" value="ABC_Iron-Siderophores_B12_Hemin"/>
    <property type="match status" value="1"/>
</dbReference>
<dbReference type="RefSeq" id="WP_006862085.1">
    <property type="nucleotide sequence ID" value="NZ_ACCL02000009.1"/>
</dbReference>
<dbReference type="InterPro" id="IPR017871">
    <property type="entry name" value="ABC_transporter-like_CS"/>
</dbReference>
<evidence type="ECO:0000256" key="2">
    <source>
        <dbReference type="ARBA" id="ARBA00022741"/>
    </source>
</evidence>
<name>C6LF92_9FIRM</name>
<dbReference type="InterPro" id="IPR003593">
    <property type="entry name" value="AAA+_ATPase"/>
</dbReference>
<dbReference type="FunFam" id="3.40.50.300:FF:000134">
    <property type="entry name" value="Iron-enterobactin ABC transporter ATP-binding protein"/>
    <property type="match status" value="1"/>
</dbReference>
<protein>
    <submittedName>
        <fullName evidence="5">ABC transporter, ATP-binding protein</fullName>
    </submittedName>
</protein>
<evidence type="ECO:0000313" key="6">
    <source>
        <dbReference type="Proteomes" id="UP000005561"/>
    </source>
</evidence>
<dbReference type="SUPFAM" id="SSF52540">
    <property type="entry name" value="P-loop containing nucleoside triphosphate hydrolases"/>
    <property type="match status" value="1"/>
</dbReference>
<sequence length="249" mass="27986">MLSAEKVSYRTRQVEIIRDISLTVNQGEFVGVIGPNGSGKSTLLKNIYKMLVPVSGDILLDGKSLLKMSNRQMAERIAVVSQESEANFDFTVEEVVQMGRYPRKRLIEAANDHDREIVCHSLEMVGMEDFLERSFLSLSGGEKQRVLIARALAQETEMIILDEPTNHLDIGSQIKTLSLLKASKKTVLTALHDLSLASKFCDRIYVLKGGQNLCDGRPDDVISSALVEELYHIHADVFRRNEKIFIDYD</sequence>
<dbReference type="PROSITE" id="PS00211">
    <property type="entry name" value="ABC_TRANSPORTER_1"/>
    <property type="match status" value="1"/>
</dbReference>
<keyword evidence="3 5" id="KW-0067">ATP-binding</keyword>
<organism evidence="5 6">
    <name type="scientific">Marvinbryantia formatexigens DSM 14469</name>
    <dbReference type="NCBI Taxonomy" id="478749"/>
    <lineage>
        <taxon>Bacteria</taxon>
        <taxon>Bacillati</taxon>
        <taxon>Bacillota</taxon>
        <taxon>Clostridia</taxon>
        <taxon>Lachnospirales</taxon>
        <taxon>Lachnospiraceae</taxon>
        <taxon>Marvinbryantia</taxon>
    </lineage>
</organism>
<dbReference type="PANTHER" id="PTHR42794:SF2">
    <property type="entry name" value="ABC TRANSPORTER ATP-BINDING PROTEIN"/>
    <property type="match status" value="1"/>
</dbReference>
<evidence type="ECO:0000313" key="5">
    <source>
        <dbReference type="EMBL" id="EET60831.1"/>
    </source>
</evidence>
<evidence type="ECO:0000256" key="3">
    <source>
        <dbReference type="ARBA" id="ARBA00022840"/>
    </source>
</evidence>
<feature type="domain" description="ABC transporter" evidence="4">
    <location>
        <begin position="2"/>
        <end position="234"/>
    </location>
</feature>
<evidence type="ECO:0000259" key="4">
    <source>
        <dbReference type="PROSITE" id="PS50893"/>
    </source>
</evidence>
<dbReference type="OrthoDB" id="9799337at2"/>
<dbReference type="eggNOG" id="COG1120">
    <property type="taxonomic scope" value="Bacteria"/>
</dbReference>
<dbReference type="Pfam" id="PF00005">
    <property type="entry name" value="ABC_tran"/>
    <property type="match status" value="1"/>
</dbReference>
<dbReference type="InterPro" id="IPR027417">
    <property type="entry name" value="P-loop_NTPase"/>
</dbReference>
<reference evidence="5" key="1">
    <citation type="submission" date="2009-07" db="EMBL/GenBank/DDBJ databases">
        <authorList>
            <person name="Weinstock G."/>
            <person name="Sodergren E."/>
            <person name="Clifton S."/>
            <person name="Fulton L."/>
            <person name="Fulton B."/>
            <person name="Courtney L."/>
            <person name="Fronick C."/>
            <person name="Harrison M."/>
            <person name="Strong C."/>
            <person name="Farmer C."/>
            <person name="Delahaunty K."/>
            <person name="Markovic C."/>
            <person name="Hall O."/>
            <person name="Minx P."/>
            <person name="Tomlinson C."/>
            <person name="Mitreva M."/>
            <person name="Nelson J."/>
            <person name="Hou S."/>
            <person name="Wollam A."/>
            <person name="Pepin K.H."/>
            <person name="Johnson M."/>
            <person name="Bhonagiri V."/>
            <person name="Nash W.E."/>
            <person name="Warren W."/>
            <person name="Chinwalla A."/>
            <person name="Mardis E.R."/>
            <person name="Wilson R.K."/>
        </authorList>
    </citation>
    <scope>NUCLEOTIDE SEQUENCE [LARGE SCALE GENOMIC DNA]</scope>
    <source>
        <strain evidence="5">DSM 14469</strain>
    </source>
</reference>
<accession>C6LF92</accession>
<dbReference type="PROSITE" id="PS50893">
    <property type="entry name" value="ABC_TRANSPORTER_2"/>
    <property type="match status" value="1"/>
</dbReference>
<proteinExistence type="predicted"/>
<dbReference type="Gene3D" id="3.40.50.300">
    <property type="entry name" value="P-loop containing nucleotide triphosphate hydrolases"/>
    <property type="match status" value="1"/>
</dbReference>
<keyword evidence="1" id="KW-0813">Transport</keyword>
<dbReference type="Proteomes" id="UP000005561">
    <property type="component" value="Unassembled WGS sequence"/>
</dbReference>
<keyword evidence="6" id="KW-1185">Reference proteome</keyword>
<dbReference type="SMART" id="SM00382">
    <property type="entry name" value="AAA"/>
    <property type="match status" value="1"/>
</dbReference>
<gene>
    <name evidence="5" type="ORF">BRYFOR_07294</name>
</gene>
<dbReference type="InterPro" id="IPR003439">
    <property type="entry name" value="ABC_transporter-like_ATP-bd"/>
</dbReference>
<dbReference type="PANTHER" id="PTHR42794">
    <property type="entry name" value="HEMIN IMPORT ATP-BINDING PROTEIN HMUV"/>
    <property type="match status" value="1"/>
</dbReference>
<comment type="caution">
    <text evidence="5">The sequence shown here is derived from an EMBL/GenBank/DDBJ whole genome shotgun (WGS) entry which is preliminary data.</text>
</comment>
<dbReference type="AlphaFoldDB" id="C6LF92"/>
<evidence type="ECO:0000256" key="1">
    <source>
        <dbReference type="ARBA" id="ARBA00022448"/>
    </source>
</evidence>
<dbReference type="STRING" id="168384.SAMN05660368_04039"/>
<dbReference type="EMBL" id="ACCL02000009">
    <property type="protein sequence ID" value="EET60831.1"/>
    <property type="molecule type" value="Genomic_DNA"/>
</dbReference>
<keyword evidence="2" id="KW-0547">Nucleotide-binding</keyword>